<evidence type="ECO:0000256" key="9">
    <source>
        <dbReference type="ARBA" id="ARBA00023289"/>
    </source>
</evidence>
<proteinExistence type="inferred from homology"/>
<dbReference type="GO" id="GO:0007264">
    <property type="term" value="P:small GTPase-mediated signal transduction"/>
    <property type="evidence" value="ECO:0007669"/>
    <property type="project" value="InterPro"/>
</dbReference>
<dbReference type="GO" id="GO:0005886">
    <property type="term" value="C:plasma membrane"/>
    <property type="evidence" value="ECO:0007669"/>
    <property type="project" value="UniProtKB-SubCell"/>
</dbReference>
<evidence type="ECO:0000313" key="10">
    <source>
        <dbReference type="EMBL" id="KAK8853453.1"/>
    </source>
</evidence>
<evidence type="ECO:0000256" key="6">
    <source>
        <dbReference type="ARBA" id="ARBA00023134"/>
    </source>
</evidence>
<reference evidence="10 11" key="1">
    <citation type="journal article" date="2024" name="bioRxiv">
        <title>Comparative genomics of Cryptococcus and Kwoniella reveals pathogenesis evolution and contrasting karyotype dynamics via intercentromeric recombination or chromosome fusion.</title>
        <authorList>
            <person name="Coelho M.A."/>
            <person name="David-Palma M."/>
            <person name="Shea T."/>
            <person name="Bowers K."/>
            <person name="McGinley-Smith S."/>
            <person name="Mohammad A.W."/>
            <person name="Gnirke A."/>
            <person name="Yurkov A.M."/>
            <person name="Nowrousian M."/>
            <person name="Sun S."/>
            <person name="Cuomo C.A."/>
            <person name="Heitman J."/>
        </authorList>
    </citation>
    <scope>NUCLEOTIDE SEQUENCE [LARGE SCALE GENOMIC DNA]</scope>
    <source>
        <strain evidence="10 11">CBS 13917</strain>
    </source>
</reference>
<dbReference type="AlphaFoldDB" id="A0AAW0YYJ9"/>
<dbReference type="CDD" id="cd04132">
    <property type="entry name" value="Rho4_like"/>
    <property type="match status" value="1"/>
</dbReference>
<dbReference type="SMART" id="SM00174">
    <property type="entry name" value="RHO"/>
    <property type="match status" value="1"/>
</dbReference>
<keyword evidence="5" id="KW-0547">Nucleotide-binding</keyword>
<keyword evidence="8" id="KW-0449">Lipoprotein</keyword>
<evidence type="ECO:0000313" key="11">
    <source>
        <dbReference type="Proteomes" id="UP001388673"/>
    </source>
</evidence>
<keyword evidence="7" id="KW-0472">Membrane</keyword>
<evidence type="ECO:0000256" key="7">
    <source>
        <dbReference type="ARBA" id="ARBA00023136"/>
    </source>
</evidence>
<dbReference type="KEGG" id="kne:92181418"/>
<comment type="subcellular location">
    <subcellularLocation>
        <location evidence="1">Cell membrane</location>
        <topology evidence="1">Lipid-anchor</topology>
        <orientation evidence="1">Cytoplasmic side</orientation>
    </subcellularLocation>
</comment>
<dbReference type="InterPro" id="IPR001806">
    <property type="entry name" value="Small_GTPase"/>
</dbReference>
<evidence type="ECO:0000256" key="2">
    <source>
        <dbReference type="ARBA" id="ARBA00010142"/>
    </source>
</evidence>
<dbReference type="EMBL" id="JBCAWK010000007">
    <property type="protein sequence ID" value="KAK8853453.1"/>
    <property type="molecule type" value="Genomic_DNA"/>
</dbReference>
<dbReference type="PROSITE" id="PS51420">
    <property type="entry name" value="RHO"/>
    <property type="match status" value="1"/>
</dbReference>
<organism evidence="10 11">
    <name type="scientific">Kwoniella newhampshirensis</name>
    <dbReference type="NCBI Taxonomy" id="1651941"/>
    <lineage>
        <taxon>Eukaryota</taxon>
        <taxon>Fungi</taxon>
        <taxon>Dikarya</taxon>
        <taxon>Basidiomycota</taxon>
        <taxon>Agaricomycotina</taxon>
        <taxon>Tremellomycetes</taxon>
        <taxon>Tremellales</taxon>
        <taxon>Cryptococcaceae</taxon>
        <taxon>Kwoniella</taxon>
    </lineage>
</organism>
<dbReference type="PANTHER" id="PTHR24072">
    <property type="entry name" value="RHO FAMILY GTPASE"/>
    <property type="match status" value="1"/>
</dbReference>
<evidence type="ECO:0000256" key="5">
    <source>
        <dbReference type="ARBA" id="ARBA00022741"/>
    </source>
</evidence>
<evidence type="ECO:0008006" key="12">
    <source>
        <dbReference type="Google" id="ProtNLM"/>
    </source>
</evidence>
<dbReference type="GO" id="GO:0005525">
    <property type="term" value="F:GTP binding"/>
    <property type="evidence" value="ECO:0007669"/>
    <property type="project" value="UniProtKB-KW"/>
</dbReference>
<protein>
    <recommendedName>
        <fullName evidence="12">Rho family protein</fullName>
    </recommendedName>
</protein>
<evidence type="ECO:0000256" key="3">
    <source>
        <dbReference type="ARBA" id="ARBA00022475"/>
    </source>
</evidence>
<dbReference type="Proteomes" id="UP001388673">
    <property type="component" value="Unassembled WGS sequence"/>
</dbReference>
<comment type="caution">
    <text evidence="10">The sequence shown here is derived from an EMBL/GenBank/DDBJ whole genome shotgun (WGS) entry which is preliminary data.</text>
</comment>
<dbReference type="NCBIfam" id="TIGR00231">
    <property type="entry name" value="small_GTP"/>
    <property type="match status" value="1"/>
</dbReference>
<dbReference type="SMART" id="SM00175">
    <property type="entry name" value="RAB"/>
    <property type="match status" value="1"/>
</dbReference>
<dbReference type="PROSITE" id="PS51421">
    <property type="entry name" value="RAS"/>
    <property type="match status" value="1"/>
</dbReference>
<accession>A0AAW0YYJ9</accession>
<dbReference type="RefSeq" id="XP_066802639.1">
    <property type="nucleotide sequence ID" value="XM_066947260.1"/>
</dbReference>
<keyword evidence="4" id="KW-0488">Methylation</keyword>
<dbReference type="FunFam" id="3.40.50.300:FF:000983">
    <property type="entry name" value="Rho family GTPase"/>
    <property type="match status" value="1"/>
</dbReference>
<keyword evidence="9" id="KW-0636">Prenylation</keyword>
<dbReference type="InterPro" id="IPR005225">
    <property type="entry name" value="Small_GTP-bd"/>
</dbReference>
<keyword evidence="6" id="KW-0342">GTP-binding</keyword>
<name>A0AAW0YYJ9_9TREE</name>
<dbReference type="GO" id="GO:0003924">
    <property type="term" value="F:GTPase activity"/>
    <property type="evidence" value="ECO:0007669"/>
    <property type="project" value="InterPro"/>
</dbReference>
<evidence type="ECO:0000256" key="8">
    <source>
        <dbReference type="ARBA" id="ARBA00023288"/>
    </source>
</evidence>
<evidence type="ECO:0000256" key="4">
    <source>
        <dbReference type="ARBA" id="ARBA00022481"/>
    </source>
</evidence>
<evidence type="ECO:0000256" key="1">
    <source>
        <dbReference type="ARBA" id="ARBA00004342"/>
    </source>
</evidence>
<dbReference type="SUPFAM" id="SSF52540">
    <property type="entry name" value="P-loop containing nucleoside triphosphate hydrolases"/>
    <property type="match status" value="1"/>
</dbReference>
<gene>
    <name evidence="10" type="ORF">IAR55_004160</name>
</gene>
<dbReference type="Pfam" id="PF00071">
    <property type="entry name" value="Ras"/>
    <property type="match status" value="1"/>
</dbReference>
<sequence length="240" mass="26920">MSVSVLYTQQICPFPHGRHFTVVLELTRQTQQSYNDNAGPTRRPDIKRKLVVVGDGGCGKTCLLTVYAENRFPEEYVPTVFENLITMIPSPTDPTKIIELALWDTAGQEDFDRLRPLSYNDTDVILIVFACNHRPSLLNVQDKWYPEMAHFCENVPLLLICTKTDLRSDPQTQSLMAAQGTKPITSIEGEKIAKEIGAKRYLECSAKEGWGVKEVFDAAVRESLKKGGLGKMRGKKCVVL</sequence>
<dbReference type="GeneID" id="92181418"/>
<dbReference type="Gene3D" id="3.40.50.300">
    <property type="entry name" value="P-loop containing nucleotide triphosphate hydrolases"/>
    <property type="match status" value="1"/>
</dbReference>
<keyword evidence="11" id="KW-1185">Reference proteome</keyword>
<dbReference type="PRINTS" id="PR00449">
    <property type="entry name" value="RASTRNSFRMNG"/>
</dbReference>
<dbReference type="PROSITE" id="PS51419">
    <property type="entry name" value="RAB"/>
    <property type="match status" value="1"/>
</dbReference>
<dbReference type="InterPro" id="IPR027417">
    <property type="entry name" value="P-loop_NTPase"/>
</dbReference>
<dbReference type="SMART" id="SM00173">
    <property type="entry name" value="RAS"/>
    <property type="match status" value="1"/>
</dbReference>
<dbReference type="InterPro" id="IPR003578">
    <property type="entry name" value="Small_GTPase_Rho"/>
</dbReference>
<comment type="similarity">
    <text evidence="2">Belongs to the small GTPase superfamily. Rho family.</text>
</comment>
<keyword evidence="3" id="KW-1003">Cell membrane</keyword>